<dbReference type="EMBL" id="FQUK01000034">
    <property type="protein sequence ID" value="SHF14613.1"/>
    <property type="molecule type" value="Genomic_DNA"/>
</dbReference>
<dbReference type="GO" id="GO:0000156">
    <property type="term" value="F:phosphorelay response regulator activity"/>
    <property type="evidence" value="ECO:0007669"/>
    <property type="project" value="InterPro"/>
</dbReference>
<organism evidence="3 4">
    <name type="scientific">Thermomonas hydrothermalis</name>
    <dbReference type="NCBI Taxonomy" id="213588"/>
    <lineage>
        <taxon>Bacteria</taxon>
        <taxon>Pseudomonadati</taxon>
        <taxon>Pseudomonadota</taxon>
        <taxon>Gammaproteobacteria</taxon>
        <taxon>Lysobacterales</taxon>
        <taxon>Lysobacteraceae</taxon>
        <taxon>Thermomonas</taxon>
    </lineage>
</organism>
<sequence>MSARRVVVLARAGSARERTEQAVRATGAELVASLDPVEATEEDVRARGAEALLVVLDAVTEAALERFDPLLTDPGLLVVFDEAELAGRREGWEAARWVRHLAAKLQGHDDVLPPPPAQKAGPDFIDEMQALAAQVAALPPVPQAAPAVRKTGAVVILAGIGGPDAARQLLAGLPGDFPRPLVLRQALGGGQSDKLVRQMQRATPLQVELAQSQQHLQAGHVYVLPDGLDVVADADGPVFAAVEGAPTFAGLPAGDSALLLLSGAGLEAVDLALAMRLGGALVYGQAPETCFDPSASDALIARGGDSRSLAEMARELVQRWPA</sequence>
<accession>A0A1M4Z979</accession>
<feature type="domain" description="CheB-type methylesterase" evidence="2">
    <location>
        <begin position="154"/>
        <end position="322"/>
    </location>
</feature>
<protein>
    <submittedName>
        <fullName evidence="3">CheB methylesterase</fullName>
    </submittedName>
</protein>
<dbReference type="GO" id="GO:0006935">
    <property type="term" value="P:chemotaxis"/>
    <property type="evidence" value="ECO:0007669"/>
    <property type="project" value="InterPro"/>
</dbReference>
<name>A0A1M4Z979_9GAMM</name>
<comment type="caution">
    <text evidence="1">Lacks conserved residue(s) required for the propagation of feature annotation.</text>
</comment>
<proteinExistence type="predicted"/>
<dbReference type="InterPro" id="IPR035909">
    <property type="entry name" value="CheB_C"/>
</dbReference>
<keyword evidence="4" id="KW-1185">Reference proteome</keyword>
<dbReference type="Proteomes" id="UP000242857">
    <property type="component" value="Unassembled WGS sequence"/>
</dbReference>
<reference evidence="4" key="1">
    <citation type="submission" date="2016-11" db="EMBL/GenBank/DDBJ databases">
        <authorList>
            <person name="Varghese N."/>
            <person name="Submissions S."/>
        </authorList>
    </citation>
    <scope>NUCLEOTIDE SEQUENCE [LARGE SCALE GENOMIC DNA]</scope>
    <source>
        <strain evidence="4">DSM 14834</strain>
    </source>
</reference>
<evidence type="ECO:0000313" key="4">
    <source>
        <dbReference type="Proteomes" id="UP000242857"/>
    </source>
</evidence>
<dbReference type="STRING" id="213588.SAMN02745204_01882"/>
<dbReference type="Pfam" id="PF01339">
    <property type="entry name" value="CheB_methylest"/>
    <property type="match status" value="1"/>
</dbReference>
<dbReference type="InterPro" id="IPR000673">
    <property type="entry name" value="Sig_transdc_resp-reg_Me-estase"/>
</dbReference>
<evidence type="ECO:0000256" key="1">
    <source>
        <dbReference type="PROSITE-ProRule" id="PRU00050"/>
    </source>
</evidence>
<dbReference type="SUPFAM" id="SSF52738">
    <property type="entry name" value="Methylesterase CheB, C-terminal domain"/>
    <property type="match status" value="1"/>
</dbReference>
<dbReference type="PROSITE" id="PS50122">
    <property type="entry name" value="CHEB"/>
    <property type="match status" value="1"/>
</dbReference>
<evidence type="ECO:0000259" key="2">
    <source>
        <dbReference type="PROSITE" id="PS50122"/>
    </source>
</evidence>
<dbReference type="GO" id="GO:0008984">
    <property type="term" value="F:protein-glutamate methylesterase activity"/>
    <property type="evidence" value="ECO:0007669"/>
    <property type="project" value="InterPro"/>
</dbReference>
<dbReference type="AlphaFoldDB" id="A0A1M4Z979"/>
<dbReference type="Gene3D" id="3.40.50.180">
    <property type="entry name" value="Methylesterase CheB, C-terminal domain"/>
    <property type="match status" value="1"/>
</dbReference>
<gene>
    <name evidence="3" type="ORF">SAMN02745204_01882</name>
</gene>
<evidence type="ECO:0000313" key="3">
    <source>
        <dbReference type="EMBL" id="SHF14613.1"/>
    </source>
</evidence>
<dbReference type="RefSeq" id="WP_072756321.1">
    <property type="nucleotide sequence ID" value="NZ_FQUK01000034.1"/>
</dbReference>
<dbReference type="OrthoDB" id="9793421at2"/>
<dbReference type="GO" id="GO:0005737">
    <property type="term" value="C:cytoplasm"/>
    <property type="evidence" value="ECO:0007669"/>
    <property type="project" value="InterPro"/>
</dbReference>